<dbReference type="RefSeq" id="WP_015557695.1">
    <property type="nucleotide sequence ID" value="NC_021039.1"/>
</dbReference>
<reference evidence="2" key="2">
    <citation type="submission" date="2010-03" db="EMBL/GenBank/DDBJ databases">
        <authorList>
            <person name="Pajon A."/>
        </authorList>
    </citation>
    <scope>NUCLEOTIDE SEQUENCE</scope>
    <source>
        <strain evidence="2">Type strain: 18P13</strain>
    </source>
</reference>
<evidence type="ECO:0000313" key="2">
    <source>
        <dbReference type="EMBL" id="CBL16788.1"/>
    </source>
</evidence>
<organism evidence="2 3">
    <name type="scientific">Ruminococcus champanellensis (strain DSM 18848 / JCM 17042 / KCTC 15320 / 18P13)</name>
    <dbReference type="NCBI Taxonomy" id="213810"/>
    <lineage>
        <taxon>Bacteria</taxon>
        <taxon>Bacillati</taxon>
        <taxon>Bacillota</taxon>
        <taxon>Clostridia</taxon>
        <taxon>Eubacteriales</taxon>
        <taxon>Oscillospiraceae</taxon>
        <taxon>Ruminococcus</taxon>
    </lineage>
</organism>
<dbReference type="InterPro" id="IPR002864">
    <property type="entry name" value="Acyl-ACP_thioesterase_NHD"/>
</dbReference>
<dbReference type="EMBL" id="FP929052">
    <property type="protein sequence ID" value="CBL16788.1"/>
    <property type="molecule type" value="Genomic_DNA"/>
</dbReference>
<dbReference type="Pfam" id="PF01643">
    <property type="entry name" value="Acyl-ACP_TE"/>
    <property type="match status" value="1"/>
</dbReference>
<dbReference type="STRING" id="213810.RUM_05690"/>
<dbReference type="AlphaFoldDB" id="D4LAZ3"/>
<evidence type="ECO:0000313" key="3">
    <source>
        <dbReference type="Proteomes" id="UP000007054"/>
    </source>
</evidence>
<accession>D4LAZ3</accession>
<gene>
    <name evidence="2" type="ordered locus">RUM_05690</name>
</gene>
<dbReference type="Proteomes" id="UP000007054">
    <property type="component" value="Chromosome"/>
</dbReference>
<dbReference type="PATRIC" id="fig|213810.4.peg.476"/>
<dbReference type="InterPro" id="IPR029069">
    <property type="entry name" value="HotDog_dom_sf"/>
</dbReference>
<protein>
    <submittedName>
        <fullName evidence="2">Acyl-ACP thioesterase</fullName>
    </submittedName>
</protein>
<dbReference type="Gene3D" id="3.10.129.10">
    <property type="entry name" value="Hotdog Thioesterase"/>
    <property type="match status" value="1"/>
</dbReference>
<dbReference type="KEGG" id="rch:RUM_05690"/>
<dbReference type="BioCyc" id="RCHA213810:RUM_RS02745-MONOMER"/>
<feature type="domain" description="Acyl-ACP thioesterase N-terminal hotdog" evidence="1">
    <location>
        <begin position="2"/>
        <end position="122"/>
    </location>
</feature>
<proteinExistence type="predicted"/>
<dbReference type="HOGENOM" id="CLU_045466_2_1_9"/>
<evidence type="ECO:0000259" key="1">
    <source>
        <dbReference type="Pfam" id="PF01643"/>
    </source>
</evidence>
<reference evidence="2" key="1">
    <citation type="submission" date="2010-03" db="EMBL/GenBank/DDBJ databases">
        <title>The genome sequence of Ruminococcus sp. 18P13.</title>
        <authorList>
            <consortium name="metaHIT consortium -- http://www.metahit.eu/"/>
            <person name="Pajon A."/>
            <person name="Turner K."/>
            <person name="Parkhill J."/>
            <person name="Bernalier A."/>
        </authorList>
    </citation>
    <scope>NUCLEOTIDE SEQUENCE [LARGE SCALE GENOMIC DNA]</scope>
    <source>
        <strain evidence="2">Type strain: 18P13</strain>
    </source>
</reference>
<keyword evidence="3" id="KW-1185">Reference proteome</keyword>
<dbReference type="GO" id="GO:0006633">
    <property type="term" value="P:fatty acid biosynthetic process"/>
    <property type="evidence" value="ECO:0007669"/>
    <property type="project" value="InterPro"/>
</dbReference>
<name>D4LAZ3_RUMC1</name>
<dbReference type="GeneID" id="83155382"/>
<sequence>MFSMEYRLGASRVDETGLLRCSGMVDLMQDCSGFQLDTEQALNTYFAEHGLGMYLASRQIDIVRMPAYGEQMTLKTWIFDCNRFYGCRNTLLLDAAGEVCAASWCIGVFVDLSTARGTRIPQILLEQVRLEPAYEMEYLPHKLILPDASQPWEQLSDRVADRSMIDRYHHVNNARYFDLGEEALPEGYAYRRVRIAYKTPAKHGALICPRRLTTAEGCWIALCDGQGKPYAQLLYSDIVPV</sequence>
<dbReference type="GO" id="GO:0016790">
    <property type="term" value="F:thiolester hydrolase activity"/>
    <property type="evidence" value="ECO:0007669"/>
    <property type="project" value="InterPro"/>
</dbReference>
<dbReference type="SUPFAM" id="SSF54637">
    <property type="entry name" value="Thioesterase/thiol ester dehydrase-isomerase"/>
    <property type="match status" value="2"/>
</dbReference>